<dbReference type="InterPro" id="IPR011333">
    <property type="entry name" value="SKP1/BTB/POZ_sf"/>
</dbReference>
<evidence type="ECO:0000256" key="1">
    <source>
        <dbReference type="ARBA" id="ARBA00009993"/>
    </source>
</evidence>
<dbReference type="InterPro" id="IPR036296">
    <property type="entry name" value="SKP1-like_dim_sf"/>
</dbReference>
<comment type="similarity">
    <text evidence="1">Belongs to the SKP1 family.</text>
</comment>
<gene>
    <name evidence="4" type="ORF">D9758_000721</name>
</gene>
<dbReference type="InterPro" id="IPR016072">
    <property type="entry name" value="Skp1_comp_dimer"/>
</dbReference>
<evidence type="ECO:0000259" key="3">
    <source>
        <dbReference type="Pfam" id="PF01466"/>
    </source>
</evidence>
<dbReference type="InterPro" id="IPR016897">
    <property type="entry name" value="SKP1"/>
</dbReference>
<dbReference type="CDD" id="cd18322">
    <property type="entry name" value="BTB_POZ_SKP1"/>
    <property type="match status" value="1"/>
</dbReference>
<sequence length="635" mass="71595">MVFTADKEVVEHSVLIKNMLEGLGILPLPAPNTDSSQDDTRKRTTNISKWDQKFITVDQEMLFEIIFAANYLDIKSLLDVGCKTVPNMIKGKTLEEIRKLFNIVHDFTPEEEAQIKKENVSSLFSINSGGDYTPNESLDDSHLTGGLPEMQGFNPNDFETSDREARSRCFQPPPAGSVFDGDWTMREEIIEIVDKAISAGAIFETDLLACRLGYDKDMPLDKFEQYVFVMVPVKKHRQGAALKAVMKMAHDLEAVIKEYVNDVSVIVVESMFEERVLTNPLTLMKSLAPTNTSVDVLRDFDWTLSSAVGKLDRPGISTYWYKGTELFAKGCRHVYANKVPGKNKAFEFQQGRSLVLEVIQPPNATYNWCVEELKTSHAVFTEELKRHKKAKKAMEEARVDDDEYQEARENENRARRWLERVETNQKHLEQRKTLKSRVIGRLDWSHLVLLYTKSFPEDPRNIINVGTVAHKVMVEKYMNPVESQANYFRVPNNLNIPINAHALTEAEILKPTYINAEGEHAHLMLHYGRQLSGEGKGPRVGWLSTSKAQRFWKLAGDNMKTSDLAVYSVIKGRPFSAPGHSGAIVIDRSGNQVMDIMTGEGLILSMDVTYGCASHVANAEMAARDYSFLTGSAGK</sequence>
<comment type="caution">
    <text evidence="4">The sequence shown here is derived from an EMBL/GenBank/DDBJ whole genome shotgun (WGS) entry which is preliminary data.</text>
</comment>
<dbReference type="SUPFAM" id="SSF81382">
    <property type="entry name" value="Skp1 dimerisation domain-like"/>
    <property type="match status" value="1"/>
</dbReference>
<dbReference type="AlphaFoldDB" id="A0A8H5GYQ1"/>
<accession>A0A8H5GYQ1</accession>
<dbReference type="Gene3D" id="3.30.710.10">
    <property type="entry name" value="Potassium Channel Kv1.1, Chain A"/>
    <property type="match status" value="1"/>
</dbReference>
<dbReference type="OrthoDB" id="2342932at2759"/>
<protein>
    <recommendedName>
        <fullName evidence="3">SKP1 component dimerisation domain-containing protein</fullName>
    </recommendedName>
</protein>
<organism evidence="4 5">
    <name type="scientific">Tetrapyrgos nigripes</name>
    <dbReference type="NCBI Taxonomy" id="182062"/>
    <lineage>
        <taxon>Eukaryota</taxon>
        <taxon>Fungi</taxon>
        <taxon>Dikarya</taxon>
        <taxon>Basidiomycota</taxon>
        <taxon>Agaricomycotina</taxon>
        <taxon>Agaricomycetes</taxon>
        <taxon>Agaricomycetidae</taxon>
        <taxon>Agaricales</taxon>
        <taxon>Marasmiineae</taxon>
        <taxon>Marasmiaceae</taxon>
        <taxon>Tetrapyrgos</taxon>
    </lineage>
</organism>
<name>A0A8H5GYQ1_9AGAR</name>
<dbReference type="EMBL" id="JAACJM010000003">
    <property type="protein sequence ID" value="KAF5373726.1"/>
    <property type="molecule type" value="Genomic_DNA"/>
</dbReference>
<evidence type="ECO:0000313" key="5">
    <source>
        <dbReference type="Proteomes" id="UP000559256"/>
    </source>
</evidence>
<reference evidence="4 5" key="1">
    <citation type="journal article" date="2020" name="ISME J.">
        <title>Uncovering the hidden diversity of litter-decomposition mechanisms in mushroom-forming fungi.</title>
        <authorList>
            <person name="Floudas D."/>
            <person name="Bentzer J."/>
            <person name="Ahren D."/>
            <person name="Johansson T."/>
            <person name="Persson P."/>
            <person name="Tunlid A."/>
        </authorList>
    </citation>
    <scope>NUCLEOTIDE SEQUENCE [LARGE SCALE GENOMIC DNA]</scope>
    <source>
        <strain evidence="4 5">CBS 291.85</strain>
    </source>
</reference>
<evidence type="ECO:0000256" key="2">
    <source>
        <dbReference type="ARBA" id="ARBA00022786"/>
    </source>
</evidence>
<evidence type="ECO:0000313" key="4">
    <source>
        <dbReference type="EMBL" id="KAF5373726.1"/>
    </source>
</evidence>
<dbReference type="SMART" id="SM00512">
    <property type="entry name" value="Skp1"/>
    <property type="match status" value="1"/>
</dbReference>
<proteinExistence type="inferred from homology"/>
<feature type="domain" description="SKP1 component dimerisation" evidence="3">
    <location>
        <begin position="75"/>
        <end position="119"/>
    </location>
</feature>
<keyword evidence="5" id="KW-1185">Reference proteome</keyword>
<dbReference type="Pfam" id="PF01466">
    <property type="entry name" value="Skp1"/>
    <property type="match status" value="1"/>
</dbReference>
<dbReference type="PANTHER" id="PTHR11165">
    <property type="entry name" value="SKP1"/>
    <property type="match status" value="1"/>
</dbReference>
<keyword evidence="2" id="KW-0833">Ubl conjugation pathway</keyword>
<dbReference type="InterPro" id="IPR001232">
    <property type="entry name" value="SKP1-like"/>
</dbReference>
<dbReference type="GO" id="GO:0006511">
    <property type="term" value="P:ubiquitin-dependent protein catabolic process"/>
    <property type="evidence" value="ECO:0007669"/>
    <property type="project" value="InterPro"/>
</dbReference>
<dbReference type="Proteomes" id="UP000559256">
    <property type="component" value="Unassembled WGS sequence"/>
</dbReference>